<dbReference type="EMBL" id="AMLP01000133">
    <property type="protein sequence ID" value="ELS54563.1"/>
    <property type="molecule type" value="Genomic_DNA"/>
</dbReference>
<accession>L8PEN6</accession>
<reference evidence="1 2" key="1">
    <citation type="journal article" date="2013" name="Genome Announc.">
        <title>Draft Genome Sequence of Streptomyces viridochromogenes Strain Tu57, Producer of Avilamycin.</title>
        <authorList>
            <person name="Gruning B.A."/>
            <person name="Erxleben A."/>
            <person name="Hahnlein A."/>
            <person name="Gunther S."/>
        </authorList>
    </citation>
    <scope>NUCLEOTIDE SEQUENCE [LARGE SCALE GENOMIC DNA]</scope>
    <source>
        <strain evidence="1 2">Tue57</strain>
    </source>
</reference>
<dbReference type="AlphaFoldDB" id="L8PEN6"/>
<comment type="caution">
    <text evidence="1">The sequence shown here is derived from an EMBL/GenBank/DDBJ whole genome shotgun (WGS) entry which is preliminary data.</text>
</comment>
<dbReference type="Proteomes" id="UP000011205">
    <property type="component" value="Unassembled WGS sequence"/>
</dbReference>
<evidence type="ECO:0000313" key="1">
    <source>
        <dbReference type="EMBL" id="ELS54563.1"/>
    </source>
</evidence>
<organism evidence="1 2">
    <name type="scientific">Streptomyces viridochromogenes Tue57</name>
    <dbReference type="NCBI Taxonomy" id="1160705"/>
    <lineage>
        <taxon>Bacteria</taxon>
        <taxon>Bacillati</taxon>
        <taxon>Actinomycetota</taxon>
        <taxon>Actinomycetes</taxon>
        <taxon>Kitasatosporales</taxon>
        <taxon>Streptomycetaceae</taxon>
        <taxon>Streptomyces</taxon>
    </lineage>
</organism>
<gene>
    <name evidence="1" type="ORF">STVIR_4469</name>
</gene>
<sequence length="63" mass="7240">MLQPPGRGSTYRYVLPRVPGCKHIIDVMPPIWPMRLHGNRCMWVRPTPEGDLPVVRPLCPIHT</sequence>
<dbReference type="PATRIC" id="fig|1160705.3.peg.4419"/>
<proteinExistence type="predicted"/>
<name>L8PEN6_STRVR</name>
<evidence type="ECO:0000313" key="2">
    <source>
        <dbReference type="Proteomes" id="UP000011205"/>
    </source>
</evidence>
<protein>
    <submittedName>
        <fullName evidence="1">Uncharacterized protein</fullName>
    </submittedName>
</protein>